<dbReference type="OMA" id="AMTSPFE"/>
<evidence type="ECO:0000256" key="2">
    <source>
        <dbReference type="PIRSR" id="PIRSR630564-1"/>
    </source>
</evidence>
<organism evidence="5 6">
    <name type="scientific">Saprolegnia diclina (strain VS20)</name>
    <dbReference type="NCBI Taxonomy" id="1156394"/>
    <lineage>
        <taxon>Eukaryota</taxon>
        <taxon>Sar</taxon>
        <taxon>Stramenopiles</taxon>
        <taxon>Oomycota</taxon>
        <taxon>Saprolegniomycetes</taxon>
        <taxon>Saprolegniales</taxon>
        <taxon>Saprolegniaceae</taxon>
        <taxon>Saprolegnia</taxon>
    </lineage>
</organism>
<name>T0QPG6_SAPDV</name>
<dbReference type="VEuPathDB" id="FungiDB:SDRG_02645"/>
<evidence type="ECO:0000256" key="3">
    <source>
        <dbReference type="PIRSR" id="PIRSR630564-2"/>
    </source>
</evidence>
<reference evidence="5 6" key="1">
    <citation type="submission" date="2012-04" db="EMBL/GenBank/DDBJ databases">
        <title>The Genome Sequence of Saprolegnia declina VS20.</title>
        <authorList>
            <consortium name="The Broad Institute Genome Sequencing Platform"/>
            <person name="Russ C."/>
            <person name="Nusbaum C."/>
            <person name="Tyler B."/>
            <person name="van West P."/>
            <person name="Dieguez-Uribeondo J."/>
            <person name="de Bruijn I."/>
            <person name="Tripathy S."/>
            <person name="Jiang R."/>
            <person name="Young S.K."/>
            <person name="Zeng Q."/>
            <person name="Gargeya S."/>
            <person name="Fitzgerald M."/>
            <person name="Haas B."/>
            <person name="Abouelleil A."/>
            <person name="Alvarado L."/>
            <person name="Arachchi H.M."/>
            <person name="Berlin A."/>
            <person name="Chapman S.B."/>
            <person name="Goldberg J."/>
            <person name="Griggs A."/>
            <person name="Gujja S."/>
            <person name="Hansen M."/>
            <person name="Howarth C."/>
            <person name="Imamovic A."/>
            <person name="Larimer J."/>
            <person name="McCowen C."/>
            <person name="Montmayeur A."/>
            <person name="Murphy C."/>
            <person name="Neiman D."/>
            <person name="Pearson M."/>
            <person name="Priest M."/>
            <person name="Roberts A."/>
            <person name="Saif S."/>
            <person name="Shea T."/>
            <person name="Sisk P."/>
            <person name="Sykes S."/>
            <person name="Wortman J."/>
            <person name="Nusbaum C."/>
            <person name="Birren B."/>
        </authorList>
    </citation>
    <scope>NUCLEOTIDE SEQUENCE [LARGE SCALE GENOMIC DNA]</scope>
    <source>
        <strain evidence="5 6">VS20</strain>
    </source>
</reference>
<dbReference type="Pfam" id="PF06602">
    <property type="entry name" value="Myotub-related"/>
    <property type="match status" value="1"/>
</dbReference>
<dbReference type="OrthoDB" id="271628at2759"/>
<evidence type="ECO:0000256" key="1">
    <source>
        <dbReference type="ARBA" id="ARBA00007471"/>
    </source>
</evidence>
<protein>
    <recommendedName>
        <fullName evidence="4">Myotubularin phosphatase domain-containing protein</fullName>
    </recommendedName>
</protein>
<dbReference type="GeneID" id="19943372"/>
<dbReference type="RefSeq" id="XP_008606458.1">
    <property type="nucleotide sequence ID" value="XM_008608236.1"/>
</dbReference>
<accession>T0QPG6</accession>
<sequence>MDHHRSVSLEEDSWTSVETHEAAHEVIPPSSLALDANDMYYGEMIQAKAPVVYVSPQRMLQRGFLCLTTYRLLFVPHPKSMLHSTLVDVPLCNIAEILLQDERANMSTISSVGYSLGINEYPKDLDTIKHHLEVACKNFCIVRFEVASTFGLSSFYNRLLDALDSVHQIAPLAFACADTDRHHDSAVDVEALIEQDMVRQGIVVPGTRDSGAFRLSHINQVFRVCPTYPTLLAVPRAIGDAELQAIGHFRAKGRVPVITYRHADSDAILARCAQPLVGLRRRRCNHDERYMRILQEQAHGRLYIIDCRHQTSAYGNVALGAGFEIAEFYNNVPLLFMNIENIHSMRDSIRRLFELVKGEVRGSERANWLSSLESTRWLEHVRSVLVAAAMGVEKLVDERASLVVHCSDGWDRTAQIMSLIKIACDPYYRTLEGFALLVQHEWVAFGHRFESRCGLKPSSQAKKPVGYYWDDEQTSPVFVQFIDAVWQMTQQAPCSFEFNERYLMAIVDEVYARRTGTFLFDCDEQRMKARVAARCPSLWHRLEQVAAASGDFRNPFYMPPQKDVVNTKSPAVLRLKWHLSTLSIWSLFYLRSLEHVDPSMTDQTAWAKDVAEHQVALQVQLSDTTLELQRQMELNSALLSKVSMLESKTDDLHAALQGQVFSDHGVVVHEEVLPRLGRSIGDDGDDDDDDEGVLLSVTQTPIEIDGSKKVRREFLGGAMTSPFEILPSYFHASSSST</sequence>
<dbReference type="InParanoid" id="T0QPG6"/>
<keyword evidence="6" id="KW-1185">Reference proteome</keyword>
<dbReference type="Gene3D" id="2.30.29.30">
    <property type="entry name" value="Pleckstrin-homology domain (PH domain)/Phosphotyrosine-binding domain (PTB)"/>
    <property type="match status" value="1"/>
</dbReference>
<dbReference type="InterPro" id="IPR010569">
    <property type="entry name" value="Myotubularin-like_Pase_dom"/>
</dbReference>
<dbReference type="Proteomes" id="UP000030762">
    <property type="component" value="Unassembled WGS sequence"/>
</dbReference>
<dbReference type="GO" id="GO:0005737">
    <property type="term" value="C:cytoplasm"/>
    <property type="evidence" value="ECO:0007669"/>
    <property type="project" value="TreeGrafter"/>
</dbReference>
<feature type="binding site" evidence="3">
    <location>
        <begin position="341"/>
        <end position="342"/>
    </location>
    <ligand>
        <name>substrate</name>
    </ligand>
</feature>
<feature type="binding site" evidence="3">
    <location>
        <begin position="406"/>
        <end position="412"/>
    </location>
    <ligand>
        <name>substrate</name>
    </ligand>
</feature>
<dbReference type="SUPFAM" id="SSF52799">
    <property type="entry name" value="(Phosphotyrosine protein) phosphatases II"/>
    <property type="match status" value="1"/>
</dbReference>
<evidence type="ECO:0000313" key="6">
    <source>
        <dbReference type="Proteomes" id="UP000030762"/>
    </source>
</evidence>
<gene>
    <name evidence="5" type="ORF">SDRG_02645</name>
</gene>
<dbReference type="PROSITE" id="PS00383">
    <property type="entry name" value="TYR_PHOSPHATASE_1"/>
    <property type="match status" value="1"/>
</dbReference>
<dbReference type="SUPFAM" id="SSF50729">
    <property type="entry name" value="PH domain-like"/>
    <property type="match status" value="1"/>
</dbReference>
<feature type="active site" description="Phosphocysteine intermediate" evidence="2">
    <location>
        <position position="406"/>
    </location>
</feature>
<dbReference type="InterPro" id="IPR011993">
    <property type="entry name" value="PH-like_dom_sf"/>
</dbReference>
<dbReference type="AlphaFoldDB" id="T0QPG6"/>
<dbReference type="InterPro" id="IPR029021">
    <property type="entry name" value="Prot-tyrosine_phosphatase-like"/>
</dbReference>
<dbReference type="STRING" id="1156394.T0QPG6"/>
<evidence type="ECO:0000313" key="5">
    <source>
        <dbReference type="EMBL" id="EQC39984.1"/>
    </source>
</evidence>
<proteinExistence type="inferred from homology"/>
<dbReference type="PANTHER" id="PTHR10807">
    <property type="entry name" value="MYOTUBULARIN-RELATED"/>
    <property type="match status" value="1"/>
</dbReference>
<dbReference type="InterPro" id="IPR016130">
    <property type="entry name" value="Tyr_Pase_AS"/>
</dbReference>
<dbReference type="EMBL" id="JH767137">
    <property type="protein sequence ID" value="EQC39984.1"/>
    <property type="molecule type" value="Genomic_DNA"/>
</dbReference>
<dbReference type="PROSITE" id="PS51339">
    <property type="entry name" value="PPASE_MYOTUBULARIN"/>
    <property type="match status" value="1"/>
</dbReference>
<comment type="similarity">
    <text evidence="1">Belongs to the protein-tyrosine phosphatase family. Non-receptor class myotubularin subfamily.</text>
</comment>
<evidence type="ECO:0000259" key="4">
    <source>
        <dbReference type="PROSITE" id="PS51339"/>
    </source>
</evidence>
<feature type="domain" description="Myotubularin phosphatase" evidence="4">
    <location>
        <begin position="187"/>
        <end position="589"/>
    </location>
</feature>
<dbReference type="PANTHER" id="PTHR10807:SF128">
    <property type="entry name" value="PHOSPHATIDYLINOSITOL-3,5-BISPHOSPHATE 3-PHOSPHATASE"/>
    <property type="match status" value="1"/>
</dbReference>
<dbReference type="InterPro" id="IPR030564">
    <property type="entry name" value="Myotubularin"/>
</dbReference>
<dbReference type="eggNOG" id="KOG4471">
    <property type="taxonomic scope" value="Eukaryota"/>
</dbReference>